<evidence type="ECO:0000256" key="2">
    <source>
        <dbReference type="ARBA" id="ARBA00004401"/>
    </source>
</evidence>
<keyword evidence="13 28" id="KW-0812">Transmembrane</keyword>
<comment type="similarity">
    <text evidence="5">In the N-terminal section; belongs to the glycosyltransferase 51 family.</text>
</comment>
<evidence type="ECO:0000256" key="7">
    <source>
        <dbReference type="ARBA" id="ARBA00018638"/>
    </source>
</evidence>
<keyword evidence="14" id="KW-0378">Hydrolase</keyword>
<keyword evidence="11" id="KW-0328">Glycosyltransferase</keyword>
<evidence type="ECO:0000256" key="14">
    <source>
        <dbReference type="ARBA" id="ARBA00022801"/>
    </source>
</evidence>
<dbReference type="Pfam" id="PF00912">
    <property type="entry name" value="Transgly"/>
    <property type="match status" value="1"/>
</dbReference>
<dbReference type="PANTHER" id="PTHR32282:SF11">
    <property type="entry name" value="PENICILLIN-BINDING PROTEIN 1B"/>
    <property type="match status" value="1"/>
</dbReference>
<dbReference type="GO" id="GO:0005886">
    <property type="term" value="C:plasma membrane"/>
    <property type="evidence" value="ECO:0007669"/>
    <property type="project" value="UniProtKB-SubCell"/>
</dbReference>
<evidence type="ECO:0000256" key="18">
    <source>
        <dbReference type="ARBA" id="ARBA00022989"/>
    </source>
</evidence>
<keyword evidence="20" id="KW-0046">Antibiotic resistance</keyword>
<evidence type="ECO:0000256" key="5">
    <source>
        <dbReference type="ARBA" id="ARBA00007739"/>
    </source>
</evidence>
<evidence type="ECO:0000256" key="6">
    <source>
        <dbReference type="ARBA" id="ARBA00012448"/>
    </source>
</evidence>
<evidence type="ECO:0000256" key="22">
    <source>
        <dbReference type="ARBA" id="ARBA00023316"/>
    </source>
</evidence>
<dbReference type="GO" id="GO:0009002">
    <property type="term" value="F:serine-type D-Ala-D-Ala carboxypeptidase activity"/>
    <property type="evidence" value="ECO:0007669"/>
    <property type="project" value="UniProtKB-EC"/>
</dbReference>
<evidence type="ECO:0000256" key="23">
    <source>
        <dbReference type="ARBA" id="ARBA00034000"/>
    </source>
</evidence>
<dbReference type="InterPro" id="IPR050396">
    <property type="entry name" value="Glycosyltr_51/Transpeptidase"/>
</dbReference>
<dbReference type="GO" id="GO:0030288">
    <property type="term" value="C:outer membrane-bounded periplasmic space"/>
    <property type="evidence" value="ECO:0007669"/>
    <property type="project" value="TreeGrafter"/>
</dbReference>
<proteinExistence type="inferred from homology"/>
<dbReference type="GO" id="GO:0008360">
    <property type="term" value="P:regulation of cell shape"/>
    <property type="evidence" value="ECO:0007669"/>
    <property type="project" value="UniProtKB-KW"/>
</dbReference>
<dbReference type="GO" id="GO:0071555">
    <property type="term" value="P:cell wall organization"/>
    <property type="evidence" value="ECO:0007669"/>
    <property type="project" value="UniProtKB-KW"/>
</dbReference>
<keyword evidence="19 28" id="KW-0472">Membrane</keyword>
<evidence type="ECO:0000256" key="3">
    <source>
        <dbReference type="ARBA" id="ARBA00004752"/>
    </source>
</evidence>
<comment type="catalytic activity">
    <reaction evidence="23">
        <text>Preferential cleavage: (Ac)2-L-Lys-D-Ala-|-D-Ala. Also transpeptidation of peptidyl-alanyl moieties that are N-acyl substituents of D-alanine.</text>
        <dbReference type="EC" id="3.4.16.4"/>
    </reaction>
</comment>
<dbReference type="SUPFAM" id="SSF56601">
    <property type="entry name" value="beta-lactamase/transpeptidase-like"/>
    <property type="match status" value="1"/>
</dbReference>
<dbReference type="InterPro" id="IPR001460">
    <property type="entry name" value="PCN-bd_Tpept"/>
</dbReference>
<evidence type="ECO:0000259" key="29">
    <source>
        <dbReference type="Pfam" id="PF00905"/>
    </source>
</evidence>
<evidence type="ECO:0000256" key="20">
    <source>
        <dbReference type="ARBA" id="ARBA00023251"/>
    </source>
</evidence>
<dbReference type="PANTHER" id="PTHR32282">
    <property type="entry name" value="BINDING PROTEIN TRANSPEPTIDASE, PUTATIVE-RELATED"/>
    <property type="match status" value="1"/>
</dbReference>
<evidence type="ECO:0000256" key="4">
    <source>
        <dbReference type="ARBA" id="ARBA00007090"/>
    </source>
</evidence>
<dbReference type="FunFam" id="1.10.3810.10:FF:000001">
    <property type="entry name" value="Penicillin-binding protein 1A"/>
    <property type="match status" value="1"/>
</dbReference>
<evidence type="ECO:0000256" key="16">
    <source>
        <dbReference type="ARBA" id="ARBA00022968"/>
    </source>
</evidence>
<evidence type="ECO:0000256" key="17">
    <source>
        <dbReference type="ARBA" id="ARBA00022984"/>
    </source>
</evidence>
<dbReference type="Gene3D" id="3.40.710.10">
    <property type="entry name" value="DD-peptidase/beta-lactamase superfamily"/>
    <property type="match status" value="1"/>
</dbReference>
<dbReference type="GO" id="GO:0008955">
    <property type="term" value="F:peptidoglycan glycosyltransferase activity"/>
    <property type="evidence" value="ECO:0007669"/>
    <property type="project" value="UniProtKB-EC"/>
</dbReference>
<evidence type="ECO:0000256" key="10">
    <source>
        <dbReference type="ARBA" id="ARBA00022670"/>
    </source>
</evidence>
<dbReference type="Gene3D" id="1.10.3810.10">
    <property type="entry name" value="Biosynthetic peptidoglycan transglycosylase-like"/>
    <property type="match status" value="1"/>
</dbReference>
<keyword evidence="10" id="KW-0645">Protease</keyword>
<evidence type="ECO:0000256" key="27">
    <source>
        <dbReference type="SAM" id="MobiDB-lite"/>
    </source>
</evidence>
<dbReference type="InterPro" id="IPR023346">
    <property type="entry name" value="Lysozyme-like_dom_sf"/>
</dbReference>
<dbReference type="InterPro" id="IPR036950">
    <property type="entry name" value="PBP_transglycosylase"/>
</dbReference>
<comment type="pathway">
    <text evidence="26">Glycan biosynthesis.</text>
</comment>
<sequence>MQFHVKEVEPMSRASNARQRRPRKTRLWLRRAVQGVTLLVAAWLLYCAGSAVYLFSSLPAAGLHPGRPSMVYAFDGSEIGPLTGDVYRVPVDLGELPEYLPRAFVASEDRRFYQHPGVDLRGIARALLTNLRARSIVEGGSTITQQVVKNTFLTPRQTLTRKVQEAVLALLLETRYEKDEILSLYLNQLYMGHGTYGVGAAAQIYFNKDARDLTLGEAATLAGIAPAPESFSPLRDPEAARERRDLVLDRMVAAGYLTPEEADAEKARPLNVVQGELELNNPYPWYMDEVRAELLERYGLDPQVVALMGLEIHTGLDPAMQQAAEERLAARIFPAHTPDGVEAAFAAVDPRSGEVRALVGGREYPPGGGLNRATRGRISPGSTLKPVLVYAPAIEYEGLTPDSIVVDEPLDINGWQPQNWDFRFRGEVTLREAARLSLNIPAVQLLDRVGVERAKAFAERLGIRFAEADRDLTLALGAMADGVSPLEMAGAYQAFANGGTYREPHTITRVMAAGAELKGRSAAVRRAMRPETAHAVTDILQTVVTQGTGTGALIGRPMAGKTGSVELPPDPAFEGLSGNSAAWFVGYTPDVVACVWVGYDRVDPEHYLPPDVNGSTYPTLLWRQVVGAALAGRPVLDFPGPGGGPPVVVQMPAPPAGPEEPAGPAEPTPPALPRIAGLTAAPGPQPGSVNLAWQAEGGDVPAENLRFLVLRGTDADVPADDAHTLATVASSPYLDVLTQPGTYYYRVAAVDAATGTVGEPSAPVAVEVTLEEPGGQGPGDGAEPGDEREPDDGGGPGDDGGPALPGEDGEPVGGGPADPGNGGRPAEGEPDEPERDDGHPAQGEPDEPEGGSPPAEG</sequence>
<evidence type="ECO:0000256" key="25">
    <source>
        <dbReference type="ARBA" id="ARBA00049902"/>
    </source>
</evidence>
<evidence type="ECO:0000256" key="9">
    <source>
        <dbReference type="ARBA" id="ARBA00022645"/>
    </source>
</evidence>
<evidence type="ECO:0000256" key="11">
    <source>
        <dbReference type="ARBA" id="ARBA00022676"/>
    </source>
</evidence>
<evidence type="ECO:0000256" key="24">
    <source>
        <dbReference type="ARBA" id="ARBA00044770"/>
    </source>
</evidence>
<comment type="function">
    <text evidence="1">Cell wall formation. Synthesis of cross-linked peptidoglycan from the lipid intermediates. The enzyme has a penicillin-insensitive transglycosylase N-terminal domain (formation of linear glycan strands) and a penicillin-sensitive transpeptidase C-terminal domain (cross-linking of the peptide subunits).</text>
</comment>
<evidence type="ECO:0000259" key="30">
    <source>
        <dbReference type="Pfam" id="PF00912"/>
    </source>
</evidence>
<name>A0A953I644_SYMTR</name>
<evidence type="ECO:0000256" key="8">
    <source>
        <dbReference type="ARBA" id="ARBA00022475"/>
    </source>
</evidence>
<dbReference type="EMBL" id="PIUK01000008">
    <property type="protein sequence ID" value="MBY6274968.1"/>
    <property type="molecule type" value="Genomic_DNA"/>
</dbReference>
<feature type="compositionally biased region" description="Acidic residues" evidence="27">
    <location>
        <begin position="783"/>
        <end position="792"/>
    </location>
</feature>
<dbReference type="GO" id="GO:0046677">
    <property type="term" value="P:response to antibiotic"/>
    <property type="evidence" value="ECO:0007669"/>
    <property type="project" value="UniProtKB-KW"/>
</dbReference>
<dbReference type="InterPro" id="IPR013783">
    <property type="entry name" value="Ig-like_fold"/>
</dbReference>
<evidence type="ECO:0000256" key="26">
    <source>
        <dbReference type="ARBA" id="ARBA00060592"/>
    </source>
</evidence>
<dbReference type="AlphaFoldDB" id="A0A953I644"/>
<organism evidence="31 32">
    <name type="scientific">Symbiobacterium thermophilum</name>
    <dbReference type="NCBI Taxonomy" id="2734"/>
    <lineage>
        <taxon>Bacteria</taxon>
        <taxon>Bacillati</taxon>
        <taxon>Bacillota</taxon>
        <taxon>Clostridia</taxon>
        <taxon>Eubacteriales</taxon>
        <taxon>Symbiobacteriaceae</taxon>
        <taxon>Symbiobacterium</taxon>
    </lineage>
</organism>
<keyword evidence="17" id="KW-0573">Peptidoglycan synthesis</keyword>
<dbReference type="SUPFAM" id="SSF53955">
    <property type="entry name" value="Lysozyme-like"/>
    <property type="match status" value="1"/>
</dbReference>
<dbReference type="GO" id="GO:0008658">
    <property type="term" value="F:penicillin binding"/>
    <property type="evidence" value="ECO:0007669"/>
    <property type="project" value="InterPro"/>
</dbReference>
<feature type="region of interest" description="Disordered" evidence="27">
    <location>
        <begin position="651"/>
        <end position="688"/>
    </location>
</feature>
<evidence type="ECO:0000256" key="1">
    <source>
        <dbReference type="ARBA" id="ARBA00002624"/>
    </source>
</evidence>
<dbReference type="NCBIfam" id="TIGR02074">
    <property type="entry name" value="PBP_1a_fam"/>
    <property type="match status" value="1"/>
</dbReference>
<feature type="transmembrane region" description="Helical" evidence="28">
    <location>
        <begin position="28"/>
        <end position="55"/>
    </location>
</feature>
<accession>A0A953I644</accession>
<reference evidence="31" key="1">
    <citation type="submission" date="2017-11" db="EMBL/GenBank/DDBJ databases">
        <title>Three new genomes from thermophilic consortium.</title>
        <authorList>
            <person name="Quaggio R."/>
            <person name="Amgarten D."/>
            <person name="Setubal J.C."/>
        </authorList>
    </citation>
    <scope>NUCLEOTIDE SEQUENCE</scope>
    <source>
        <strain evidence="31">ZCTH01-B2</strain>
    </source>
</reference>
<dbReference type="EC" id="3.4.16.4" evidence="6"/>
<evidence type="ECO:0000256" key="12">
    <source>
        <dbReference type="ARBA" id="ARBA00022679"/>
    </source>
</evidence>
<evidence type="ECO:0000256" key="19">
    <source>
        <dbReference type="ARBA" id="ARBA00023136"/>
    </source>
</evidence>
<keyword evidence="8" id="KW-1003">Cell membrane</keyword>
<feature type="domain" description="Penicillin-binding protein transpeptidase" evidence="29">
    <location>
        <begin position="344"/>
        <end position="597"/>
    </location>
</feature>
<feature type="domain" description="Glycosyl transferase family 51" evidence="30">
    <location>
        <begin position="79"/>
        <end position="251"/>
    </location>
</feature>
<dbReference type="GO" id="GO:0009252">
    <property type="term" value="P:peptidoglycan biosynthetic process"/>
    <property type="evidence" value="ECO:0007669"/>
    <property type="project" value="UniProtKB-KW"/>
</dbReference>
<evidence type="ECO:0000256" key="21">
    <source>
        <dbReference type="ARBA" id="ARBA00023268"/>
    </source>
</evidence>
<comment type="caution">
    <text evidence="31">The sequence shown here is derived from an EMBL/GenBank/DDBJ whole genome shotgun (WGS) entry which is preliminary data.</text>
</comment>
<evidence type="ECO:0000313" key="32">
    <source>
        <dbReference type="Proteomes" id="UP000732377"/>
    </source>
</evidence>
<dbReference type="Pfam" id="PF00905">
    <property type="entry name" value="Transpeptidase"/>
    <property type="match status" value="1"/>
</dbReference>
<evidence type="ECO:0000313" key="31">
    <source>
        <dbReference type="EMBL" id="MBY6274968.1"/>
    </source>
</evidence>
<protein>
    <recommendedName>
        <fullName evidence="7">Penicillin-binding protein 1A</fullName>
        <ecNumber evidence="24">2.4.99.28</ecNumber>
        <ecNumber evidence="6">3.4.16.4</ecNumber>
    </recommendedName>
</protein>
<keyword evidence="22" id="KW-0961">Cell wall biogenesis/degradation</keyword>
<evidence type="ECO:0000256" key="28">
    <source>
        <dbReference type="SAM" id="Phobius"/>
    </source>
</evidence>
<keyword evidence="18 28" id="KW-1133">Transmembrane helix</keyword>
<keyword evidence="12" id="KW-0808">Transferase</keyword>
<comment type="subcellular location">
    <subcellularLocation>
        <location evidence="2">Cell membrane</location>
        <topology evidence="2">Single-pass type II membrane protein</topology>
    </subcellularLocation>
</comment>
<comment type="pathway">
    <text evidence="3">Cell wall biogenesis; peptidoglycan biosynthesis.</text>
</comment>
<dbReference type="InterPro" id="IPR001264">
    <property type="entry name" value="Glyco_trans_51"/>
</dbReference>
<evidence type="ECO:0000256" key="15">
    <source>
        <dbReference type="ARBA" id="ARBA00022960"/>
    </source>
</evidence>
<comment type="similarity">
    <text evidence="4">In the C-terminal section; belongs to the transpeptidase family.</text>
</comment>
<keyword evidence="16" id="KW-0735">Signal-anchor</keyword>
<gene>
    <name evidence="31" type="ORF">CWE10_01930</name>
</gene>
<dbReference type="Proteomes" id="UP000732377">
    <property type="component" value="Unassembled WGS sequence"/>
</dbReference>
<keyword evidence="21" id="KW-0511">Multifunctional enzyme</keyword>
<dbReference type="GO" id="GO:0006508">
    <property type="term" value="P:proteolysis"/>
    <property type="evidence" value="ECO:0007669"/>
    <property type="project" value="UniProtKB-KW"/>
</dbReference>
<dbReference type="Gene3D" id="2.60.40.10">
    <property type="entry name" value="Immunoglobulins"/>
    <property type="match status" value="1"/>
</dbReference>
<dbReference type="EC" id="2.4.99.28" evidence="24"/>
<keyword evidence="15" id="KW-0133">Cell shape</keyword>
<comment type="catalytic activity">
    <reaction evidence="25">
        <text>[GlcNAc-(1-&gt;4)-Mur2Ac(oyl-L-Ala-gamma-D-Glu-L-Lys-D-Ala-D-Ala)](n)-di-trans,octa-cis-undecaprenyl diphosphate + beta-D-GlcNAc-(1-&gt;4)-Mur2Ac(oyl-L-Ala-gamma-D-Glu-L-Lys-D-Ala-D-Ala)-di-trans,octa-cis-undecaprenyl diphosphate = [GlcNAc-(1-&gt;4)-Mur2Ac(oyl-L-Ala-gamma-D-Glu-L-Lys-D-Ala-D-Ala)](n+1)-di-trans,octa-cis-undecaprenyl diphosphate + di-trans,octa-cis-undecaprenyl diphosphate + H(+)</text>
        <dbReference type="Rhea" id="RHEA:23708"/>
        <dbReference type="Rhea" id="RHEA-COMP:9602"/>
        <dbReference type="Rhea" id="RHEA-COMP:9603"/>
        <dbReference type="ChEBI" id="CHEBI:15378"/>
        <dbReference type="ChEBI" id="CHEBI:58405"/>
        <dbReference type="ChEBI" id="CHEBI:60033"/>
        <dbReference type="ChEBI" id="CHEBI:78435"/>
        <dbReference type="EC" id="2.4.99.28"/>
    </reaction>
</comment>
<evidence type="ECO:0000256" key="13">
    <source>
        <dbReference type="ARBA" id="ARBA00022692"/>
    </source>
</evidence>
<feature type="compositionally biased region" description="Gly residues" evidence="27">
    <location>
        <begin position="811"/>
        <end position="825"/>
    </location>
</feature>
<keyword evidence="9" id="KW-0121">Carboxypeptidase</keyword>
<dbReference type="InterPro" id="IPR012338">
    <property type="entry name" value="Beta-lactam/transpept-like"/>
</dbReference>
<feature type="region of interest" description="Disordered" evidence="27">
    <location>
        <begin position="770"/>
        <end position="857"/>
    </location>
</feature>